<dbReference type="InterPro" id="IPR002371">
    <property type="entry name" value="FlgK"/>
</dbReference>
<dbReference type="Proteomes" id="UP000005273">
    <property type="component" value="Unassembled WGS sequence"/>
</dbReference>
<evidence type="ECO:0000256" key="7">
    <source>
        <dbReference type="SAM" id="Coils"/>
    </source>
</evidence>
<dbReference type="OrthoDB" id="9802553at2"/>
<evidence type="ECO:0000256" key="5">
    <source>
        <dbReference type="ARBA" id="ARBA00022525"/>
    </source>
</evidence>
<evidence type="ECO:0000256" key="2">
    <source>
        <dbReference type="ARBA" id="ARBA00004613"/>
    </source>
</evidence>
<dbReference type="InterPro" id="IPR053927">
    <property type="entry name" value="FlgK_helical"/>
</dbReference>
<dbReference type="GO" id="GO:0005198">
    <property type="term" value="F:structural molecule activity"/>
    <property type="evidence" value="ECO:0007669"/>
    <property type="project" value="InterPro"/>
</dbReference>
<evidence type="ECO:0000256" key="3">
    <source>
        <dbReference type="ARBA" id="ARBA00009677"/>
    </source>
</evidence>
<evidence type="ECO:0000256" key="1">
    <source>
        <dbReference type="ARBA" id="ARBA00004365"/>
    </source>
</evidence>
<proteinExistence type="inferred from homology"/>
<dbReference type="GO" id="GO:0009424">
    <property type="term" value="C:bacterial-type flagellum hook"/>
    <property type="evidence" value="ECO:0007669"/>
    <property type="project" value="InterPro"/>
</dbReference>
<evidence type="ECO:0000259" key="8">
    <source>
        <dbReference type="Pfam" id="PF06429"/>
    </source>
</evidence>
<keyword evidence="10" id="KW-0966">Cell projection</keyword>
<keyword evidence="10" id="KW-0282">Flagellum</keyword>
<dbReference type="GO" id="GO:0044780">
    <property type="term" value="P:bacterial-type flagellum assembly"/>
    <property type="evidence" value="ECO:0007669"/>
    <property type="project" value="InterPro"/>
</dbReference>
<feature type="domain" description="Flagellar hook-associated protein FlgK helical" evidence="9">
    <location>
        <begin position="601"/>
        <end position="676"/>
    </location>
</feature>
<dbReference type="RefSeq" id="WP_009201436.1">
    <property type="nucleotide sequence ID" value="NZ_ACJX03000001.1"/>
</dbReference>
<protein>
    <recommendedName>
        <fullName evidence="4">Flagellar hook-associated protein 1</fullName>
    </recommendedName>
</protein>
<dbReference type="NCBIfam" id="TIGR02492">
    <property type="entry name" value="flgK_ends"/>
    <property type="match status" value="1"/>
</dbReference>
<comment type="similarity">
    <text evidence="3">Belongs to the flagella basal body rod proteins family.</text>
</comment>
<dbReference type="EMBL" id="ACJX03000001">
    <property type="protein sequence ID" value="KRT35863.1"/>
    <property type="molecule type" value="Genomic_DNA"/>
</dbReference>
<accession>A0A0T5XC09</accession>
<dbReference type="eggNOG" id="COG1256">
    <property type="taxonomic scope" value="Bacteria"/>
</dbReference>
<comment type="subcellular location">
    <subcellularLocation>
        <location evidence="1">Bacterial flagellum</location>
    </subcellularLocation>
    <subcellularLocation>
        <location evidence="2">Secreted</location>
    </subcellularLocation>
</comment>
<dbReference type="PANTHER" id="PTHR30033">
    <property type="entry name" value="FLAGELLAR HOOK-ASSOCIATED PROTEIN 1"/>
    <property type="match status" value="1"/>
</dbReference>
<comment type="caution">
    <text evidence="10">The sequence shown here is derived from an EMBL/GenBank/DDBJ whole genome shotgun (WGS) entry which is preliminary data.</text>
</comment>
<evidence type="ECO:0000259" key="9">
    <source>
        <dbReference type="Pfam" id="PF22638"/>
    </source>
</evidence>
<dbReference type="GO" id="GO:0005576">
    <property type="term" value="C:extracellular region"/>
    <property type="evidence" value="ECO:0007669"/>
    <property type="project" value="UniProtKB-SubCell"/>
</dbReference>
<keyword evidence="7" id="KW-0175">Coiled coil</keyword>
<sequence>MINSFFGLEMGRRALDYFRRGMETAGHNISNADVDGYSRQRVEAGTTIPFTDPAFNRPATPGQIGTGVQIEAIRRLRDSFLDAQYREEMSTLGYWEALEEAIGHIELFVNEPAGEGLKVALDEFWAALEELSKRPDNAAAREGVIQSTKNLTVFLDQLSGNYDQYRLSLNQDLGSLVTEVNSLIDQIAALNEKIAQVKAVGGNPNDLLDRRDLLTEKLSELIDISVSTPLQEQDGDFKIDLHGKVLVQGSQTRHLVLVSVPGNEGFYDVQVEDNLFDHVDNTDVLLAVIEQKAPTAVHSVLVERLASETNWKVGSPGSLSNVVSPDQALNLHGDFSLQVSSGGVVKTSHQFSGGVLPSPASDESRDYSFRLAAGGFERVISVNWNDSASKWEIRDNAGNNALSASSTLSLQDLSDFINANYSSYLNASVTSDNRLTIASSDRHLISLVDIKGDLTSQLGISDSAKTVTVSVTEEDSLNAIANKINGAYMTEGGPSSPEEWLRASVEQAPDGTYYLTLESQVMGEAQRINVTGDENGGLYVAHNLGLLNSDGSTNFMTTAEDALISFDGRKYLSSVNRFTEARQITPSDGYAAKNMSEVSSGITLQLAGTGMASVRVEHHVQGGKIYGMLEARDDLILSHLSTFDELAYRLALEMNALHYSGHGMGENADVTGTAFFVPLLRQYGAARSLTVNPLLEQDSSLIAAAADDGEGNSLGSGDGTKALAMARLKQTKVLSGGSADFNEFYLSFIAELGAQGRRTVTMAENQRALTDQINAQRQSVMGVNIDEEMMDIVKFQQAFNAMARYITTIDEMLDTIINRMGIVGR</sequence>
<feature type="domain" description="Flagellar basal-body/hook protein C-terminal" evidence="8">
    <location>
        <begin position="781"/>
        <end position="818"/>
    </location>
</feature>
<dbReference type="Pfam" id="PF22638">
    <property type="entry name" value="FlgK_D1"/>
    <property type="match status" value="2"/>
</dbReference>
<reference evidence="11" key="1">
    <citation type="submission" date="2012-09" db="EMBL/GenBank/DDBJ databases">
        <authorList>
            <person name="Weinstock G."/>
            <person name="Sodergren E."/>
            <person name="Clifton S."/>
            <person name="Fulton L."/>
            <person name="Fulton B."/>
            <person name="Courtney L."/>
            <person name="Fronick C."/>
            <person name="Harrison M."/>
            <person name="Strong C."/>
            <person name="Farmer C."/>
            <person name="Delehaunty K."/>
            <person name="Markovic C."/>
            <person name="Hall O."/>
            <person name="Minx P."/>
            <person name="Tomlinson C."/>
            <person name="Mitreva M."/>
            <person name="Nelson J."/>
            <person name="Hou S."/>
            <person name="Wollam A."/>
            <person name="Pepin K.H."/>
            <person name="Johnson M."/>
            <person name="Bhonagiri V."/>
            <person name="Nash W.E."/>
            <person name="Suruliraj S."/>
            <person name="Warren W."/>
            <person name="Chinwalla A."/>
            <person name="Mardis E.R."/>
            <person name="Wilson R.K."/>
        </authorList>
    </citation>
    <scope>NUCLEOTIDE SEQUENCE [LARGE SCALE GENOMIC DNA]</scope>
    <source>
        <strain evidence="11">OS1</strain>
    </source>
</reference>
<dbReference type="STRING" id="592015.HMPREF1705_03118"/>
<dbReference type="InterPro" id="IPR010930">
    <property type="entry name" value="Flg_bb/hook_C_dom"/>
</dbReference>
<keyword evidence="6" id="KW-0975">Bacterial flagellum</keyword>
<dbReference type="SUPFAM" id="SSF64518">
    <property type="entry name" value="Phase 1 flagellin"/>
    <property type="match status" value="1"/>
</dbReference>
<gene>
    <name evidence="10" type="ORF">HMPREF1705_03118</name>
</gene>
<dbReference type="AlphaFoldDB" id="A0A0T5XC09"/>
<dbReference type="Pfam" id="PF06429">
    <property type="entry name" value="Flg_bbr_C"/>
    <property type="match status" value="1"/>
</dbReference>
<keyword evidence="10" id="KW-0969">Cilium</keyword>
<keyword evidence="11" id="KW-1185">Reference proteome</keyword>
<evidence type="ECO:0000256" key="4">
    <source>
        <dbReference type="ARBA" id="ARBA00016244"/>
    </source>
</evidence>
<name>A0A0T5XC09_9BACT</name>
<organism evidence="10 11">
    <name type="scientific">Acetomicrobium hydrogeniformans ATCC BAA-1850</name>
    <dbReference type="NCBI Taxonomy" id="592015"/>
    <lineage>
        <taxon>Bacteria</taxon>
        <taxon>Thermotogati</taxon>
        <taxon>Synergistota</taxon>
        <taxon>Synergistia</taxon>
        <taxon>Synergistales</taxon>
        <taxon>Acetomicrobiaceae</taxon>
        <taxon>Acetomicrobium</taxon>
    </lineage>
</organism>
<evidence type="ECO:0000313" key="11">
    <source>
        <dbReference type="Proteomes" id="UP000005273"/>
    </source>
</evidence>
<feature type="coiled-coil region" evidence="7">
    <location>
        <begin position="173"/>
        <end position="200"/>
    </location>
</feature>
<keyword evidence="5" id="KW-0964">Secreted</keyword>
<evidence type="ECO:0000256" key="6">
    <source>
        <dbReference type="ARBA" id="ARBA00023143"/>
    </source>
</evidence>
<dbReference type="eggNOG" id="COG1345">
    <property type="taxonomic scope" value="Bacteria"/>
</dbReference>
<feature type="domain" description="Flagellar hook-associated protein FlgK helical" evidence="9">
    <location>
        <begin position="104"/>
        <end position="271"/>
    </location>
</feature>
<evidence type="ECO:0000313" key="10">
    <source>
        <dbReference type="EMBL" id="KRT35863.1"/>
    </source>
</evidence>
<dbReference type="PANTHER" id="PTHR30033:SF1">
    <property type="entry name" value="FLAGELLAR HOOK-ASSOCIATED PROTEIN 1"/>
    <property type="match status" value="1"/>
</dbReference>